<accession>A0A6L2Q6F7</accession>
<organism evidence="3 4">
    <name type="scientific">Coptotermes formosanus</name>
    <name type="common">Formosan subterranean termite</name>
    <dbReference type="NCBI Taxonomy" id="36987"/>
    <lineage>
        <taxon>Eukaryota</taxon>
        <taxon>Metazoa</taxon>
        <taxon>Ecdysozoa</taxon>
        <taxon>Arthropoda</taxon>
        <taxon>Hexapoda</taxon>
        <taxon>Insecta</taxon>
        <taxon>Pterygota</taxon>
        <taxon>Neoptera</taxon>
        <taxon>Polyneoptera</taxon>
        <taxon>Dictyoptera</taxon>
        <taxon>Blattodea</taxon>
        <taxon>Blattoidea</taxon>
        <taxon>Termitoidae</taxon>
        <taxon>Rhinotermitidae</taxon>
        <taxon>Coptotermes</taxon>
    </lineage>
</organism>
<evidence type="ECO:0000313" key="3">
    <source>
        <dbReference type="EMBL" id="GFG40296.1"/>
    </source>
</evidence>
<reference evidence="4" key="1">
    <citation type="submission" date="2020-01" db="EMBL/GenBank/DDBJ databases">
        <title>Draft genome sequence of the Termite Coptotermes fromosanus.</title>
        <authorList>
            <person name="Itakura S."/>
            <person name="Yosikawa Y."/>
            <person name="Umezawa K."/>
        </authorList>
    </citation>
    <scope>NUCLEOTIDE SEQUENCE [LARGE SCALE GENOMIC DNA]</scope>
</reference>
<name>A0A6L2Q6F7_COPFO</name>
<protein>
    <submittedName>
        <fullName evidence="3">Uncharacterized protein</fullName>
    </submittedName>
</protein>
<evidence type="ECO:0000256" key="1">
    <source>
        <dbReference type="SAM" id="MobiDB-lite"/>
    </source>
</evidence>
<dbReference type="PANTHER" id="PTHR47771:SF3">
    <property type="entry name" value="LD27203P"/>
    <property type="match status" value="1"/>
</dbReference>
<dbReference type="AlphaFoldDB" id="A0A6L2Q6F7"/>
<dbReference type="EMBL" id="BLKM01001701">
    <property type="protein sequence ID" value="GFG40296.1"/>
    <property type="molecule type" value="Genomic_DNA"/>
</dbReference>
<feature type="region of interest" description="Disordered" evidence="1">
    <location>
        <begin position="31"/>
        <end position="53"/>
    </location>
</feature>
<gene>
    <name evidence="3" type="ORF">Cfor_12028</name>
</gene>
<proteinExistence type="predicted"/>
<feature type="chain" id="PRO_5026729664" evidence="2">
    <location>
        <begin position="27"/>
        <end position="417"/>
    </location>
</feature>
<dbReference type="Proteomes" id="UP000502823">
    <property type="component" value="Unassembled WGS sequence"/>
</dbReference>
<dbReference type="OrthoDB" id="8197350at2759"/>
<keyword evidence="2" id="KW-0732">Signal</keyword>
<feature type="signal peptide" evidence="2">
    <location>
        <begin position="1"/>
        <end position="26"/>
    </location>
</feature>
<sequence length="417" mass="45608">MAYWTIISGMKLHIWLLGVLFASAFAVKEEKEKKKEEEPPKKTSTSKPEKRGAEELLYIPQGHEDPELVGGYAGGYGYGVAGYELGGQHSLDLLGYGAPSLNPTSRIKSIVITKEVTVPVPHPYPVPVEKTIPYPVHVPVPVPIVKHYPVPVPKPYPVPVEKKVPYPVERIVPYPVKVPVKVAVPVPHAVPVPKPYPVPVHVAHPVPVPQPIILTKPVPVLQEHSGLAVGYEGLGDHGSAGVGYSYGEHGNLGEGYRITPHFDGQYLHHVDVAGIITLLFRNGVSWFTADATEWLQEQMKGLHEKVNKCTSSDKQVLSFNLIIGLGKILDHYIQMHSEDAIPKRSSVRGLISLSSEVTGTDIQEQALGGPGFLIGRPTLIPWGRQSRIALSPQQLLHTYVNANSGKSPNRRSSDKYL</sequence>
<dbReference type="PANTHER" id="PTHR47771">
    <property type="entry name" value="LD27203P-RELATED"/>
    <property type="match status" value="1"/>
</dbReference>
<evidence type="ECO:0000313" key="4">
    <source>
        <dbReference type="Proteomes" id="UP000502823"/>
    </source>
</evidence>
<evidence type="ECO:0000256" key="2">
    <source>
        <dbReference type="SAM" id="SignalP"/>
    </source>
</evidence>
<keyword evidence="4" id="KW-1185">Reference proteome</keyword>
<comment type="caution">
    <text evidence="3">The sequence shown here is derived from an EMBL/GenBank/DDBJ whole genome shotgun (WGS) entry which is preliminary data.</text>
</comment>
<dbReference type="InParanoid" id="A0A6L2Q6F7"/>